<evidence type="ECO:0000256" key="6">
    <source>
        <dbReference type="ARBA" id="ARBA00022989"/>
    </source>
</evidence>
<evidence type="ECO:0000256" key="10">
    <source>
        <dbReference type="ARBA" id="ARBA00023201"/>
    </source>
</evidence>
<feature type="transmembrane region" description="Helical" evidence="11">
    <location>
        <begin position="131"/>
        <end position="150"/>
    </location>
</feature>
<keyword evidence="6 11" id="KW-1133">Transmembrane helix</keyword>
<evidence type="ECO:0000256" key="8">
    <source>
        <dbReference type="ARBA" id="ARBA00023065"/>
    </source>
</evidence>
<keyword evidence="8 11" id="KW-0406">Ion transport</keyword>
<comment type="caution">
    <text evidence="12">The sequence shown here is derived from an EMBL/GenBank/DDBJ whole genome shotgun (WGS) entry which is preliminary data.</text>
</comment>
<evidence type="ECO:0000256" key="11">
    <source>
        <dbReference type="HAMAP-Rule" id="MF_01844"/>
    </source>
</evidence>
<dbReference type="RefSeq" id="WP_318596264.1">
    <property type="nucleotide sequence ID" value="NZ_JAWSTH010000011.1"/>
</dbReference>
<keyword evidence="10 11" id="KW-0739">Sodium transport</keyword>
<reference evidence="13" key="1">
    <citation type="submission" date="2023-07" db="EMBL/GenBank/DDBJ databases">
        <title>Conexibacter stalactiti sp. nov., isolated from stalactites in a lava cave and emended description of the genus Conexibacter.</title>
        <authorList>
            <person name="Lee S.D."/>
        </authorList>
    </citation>
    <scope>NUCLEOTIDE SEQUENCE [LARGE SCALE GENOMIC DNA]</scope>
    <source>
        <strain evidence="13">KCTC 39840</strain>
    </source>
</reference>
<dbReference type="NCBIfam" id="TIGR00773">
    <property type="entry name" value="NhaA"/>
    <property type="match status" value="1"/>
</dbReference>
<evidence type="ECO:0000256" key="1">
    <source>
        <dbReference type="ARBA" id="ARBA00004429"/>
    </source>
</evidence>
<comment type="function">
    <text evidence="11">Na(+)/H(+) antiporter that extrudes sodium in exchange for external protons.</text>
</comment>
<dbReference type="InterPro" id="IPR023171">
    <property type="entry name" value="Na/H_antiporter_dom_sf"/>
</dbReference>
<comment type="subcellular location">
    <subcellularLocation>
        <location evidence="1">Cell inner membrane</location>
        <topology evidence="1">Multi-pass membrane protein</topology>
    </subcellularLocation>
    <subcellularLocation>
        <location evidence="11">Cell membrane</location>
        <topology evidence="11">Multi-pass membrane protein</topology>
    </subcellularLocation>
</comment>
<dbReference type="PANTHER" id="PTHR30341">
    <property type="entry name" value="SODIUM ION/PROTON ANTIPORTER NHAA-RELATED"/>
    <property type="match status" value="1"/>
</dbReference>
<keyword evidence="2 11" id="KW-0813">Transport</keyword>
<comment type="catalytic activity">
    <reaction evidence="11">
        <text>Na(+)(in) + 2 H(+)(out) = Na(+)(out) + 2 H(+)(in)</text>
        <dbReference type="Rhea" id="RHEA:29251"/>
        <dbReference type="ChEBI" id="CHEBI:15378"/>
        <dbReference type="ChEBI" id="CHEBI:29101"/>
    </reaction>
</comment>
<evidence type="ECO:0000256" key="9">
    <source>
        <dbReference type="ARBA" id="ARBA00023136"/>
    </source>
</evidence>
<feature type="transmembrane region" description="Helical" evidence="11">
    <location>
        <begin position="20"/>
        <end position="38"/>
    </location>
</feature>
<accession>A0ABU4HL05</accession>
<sequence length="404" mass="41410">MGIRARVVDPLTDFLDDEVLGALLLLGAAIVALVWANSPWSDAYFDLWHTHLEIGIGDASIDLDLHGWVNDLLMALFFFVVGMEIKRELVTGELNDRRAAALPALAAAGGVALPALIFALVAGGGAAGDGWAIPAATDIAFAVGVLALLGPRIGSGVRLFLLTIAIVDDLIAIAIIALFYGDGLSGTWAAVAVAGLLGVVLLQRLGVTRLWAYAPLALLVWVAIFESGVHATIAGVALGLLVPARPFRGRDVHTVIEHRLHPLSAYVVVPLFALANAGVHFGGGVLGDALSSRVTWAVVLGLVLGKLLGITGATLLALKLRVGRLPEGMAPVQVVGVAALGGIGFTVSLFIAELAFTDPFLTDSAKVGIFAGSLISGVLGALLLRRVSPAAAAAPTPAAGSAES</sequence>
<dbReference type="Pfam" id="PF06965">
    <property type="entry name" value="Na_H_antiport_1"/>
    <property type="match status" value="1"/>
</dbReference>
<evidence type="ECO:0000313" key="13">
    <source>
        <dbReference type="Proteomes" id="UP001284601"/>
    </source>
</evidence>
<keyword evidence="7 11" id="KW-0915">Sodium</keyword>
<evidence type="ECO:0000256" key="5">
    <source>
        <dbReference type="ARBA" id="ARBA00022692"/>
    </source>
</evidence>
<feature type="transmembrane region" description="Helical" evidence="11">
    <location>
        <begin position="65"/>
        <end position="83"/>
    </location>
</feature>
<keyword evidence="5 11" id="KW-0812">Transmembrane</keyword>
<evidence type="ECO:0000256" key="7">
    <source>
        <dbReference type="ARBA" id="ARBA00023053"/>
    </source>
</evidence>
<dbReference type="HAMAP" id="MF_01844">
    <property type="entry name" value="NhaA"/>
    <property type="match status" value="1"/>
</dbReference>
<dbReference type="PANTHER" id="PTHR30341:SF0">
    <property type="entry name" value="NA(+)_H(+) ANTIPORTER NHAA"/>
    <property type="match status" value="1"/>
</dbReference>
<keyword evidence="3 11" id="KW-0050">Antiport</keyword>
<keyword evidence="4 11" id="KW-1003">Cell membrane</keyword>
<feature type="transmembrane region" description="Helical" evidence="11">
    <location>
        <begin position="104"/>
        <end position="125"/>
    </location>
</feature>
<organism evidence="12 13">
    <name type="scientific">Conexibacter stalactiti</name>
    <dbReference type="NCBI Taxonomy" id="1940611"/>
    <lineage>
        <taxon>Bacteria</taxon>
        <taxon>Bacillati</taxon>
        <taxon>Actinomycetota</taxon>
        <taxon>Thermoleophilia</taxon>
        <taxon>Solirubrobacterales</taxon>
        <taxon>Conexibacteraceae</taxon>
        <taxon>Conexibacter</taxon>
    </lineage>
</organism>
<evidence type="ECO:0000313" key="12">
    <source>
        <dbReference type="EMBL" id="MDW5594006.1"/>
    </source>
</evidence>
<keyword evidence="9 11" id="KW-0472">Membrane</keyword>
<dbReference type="Gene3D" id="1.20.1530.10">
    <property type="entry name" value="Na+/H+ antiporter like domain"/>
    <property type="match status" value="1"/>
</dbReference>
<evidence type="ECO:0000256" key="3">
    <source>
        <dbReference type="ARBA" id="ARBA00022449"/>
    </source>
</evidence>
<proteinExistence type="inferred from homology"/>
<evidence type="ECO:0000256" key="4">
    <source>
        <dbReference type="ARBA" id="ARBA00022475"/>
    </source>
</evidence>
<feature type="transmembrane region" description="Helical" evidence="11">
    <location>
        <begin position="159"/>
        <end position="180"/>
    </location>
</feature>
<feature type="transmembrane region" description="Helical" evidence="11">
    <location>
        <begin position="364"/>
        <end position="384"/>
    </location>
</feature>
<protein>
    <recommendedName>
        <fullName evidence="11">Na(+)/H(+) antiporter NhaA</fullName>
    </recommendedName>
    <alternativeName>
        <fullName evidence="11">Sodium/proton antiporter NhaA</fullName>
    </alternativeName>
</protein>
<feature type="transmembrane region" description="Helical" evidence="11">
    <location>
        <begin position="260"/>
        <end position="282"/>
    </location>
</feature>
<dbReference type="InterPro" id="IPR004670">
    <property type="entry name" value="NhaA"/>
</dbReference>
<dbReference type="Proteomes" id="UP001284601">
    <property type="component" value="Unassembled WGS sequence"/>
</dbReference>
<feature type="transmembrane region" description="Helical" evidence="11">
    <location>
        <begin position="294"/>
        <end position="318"/>
    </location>
</feature>
<evidence type="ECO:0000256" key="2">
    <source>
        <dbReference type="ARBA" id="ARBA00022448"/>
    </source>
</evidence>
<name>A0ABU4HL05_9ACTN</name>
<keyword evidence="13" id="KW-1185">Reference proteome</keyword>
<dbReference type="EMBL" id="JAWSTH010000011">
    <property type="protein sequence ID" value="MDW5594006.1"/>
    <property type="molecule type" value="Genomic_DNA"/>
</dbReference>
<feature type="transmembrane region" description="Helical" evidence="11">
    <location>
        <begin position="330"/>
        <end position="352"/>
    </location>
</feature>
<gene>
    <name evidence="11 12" type="primary">nhaA</name>
    <name evidence="12" type="ORF">R7226_06655</name>
</gene>
<comment type="similarity">
    <text evidence="11">Belongs to the NhaA Na(+)/H(+) (TC 2.A.33) antiporter family.</text>
</comment>
<feature type="transmembrane region" description="Helical" evidence="11">
    <location>
        <begin position="231"/>
        <end position="248"/>
    </location>
</feature>